<feature type="signal peptide" evidence="1">
    <location>
        <begin position="1"/>
        <end position="19"/>
    </location>
</feature>
<accession>A0AA40BDZ8</accession>
<protein>
    <submittedName>
        <fullName evidence="2">Uncharacterized protein</fullName>
    </submittedName>
</protein>
<evidence type="ECO:0000313" key="3">
    <source>
        <dbReference type="Proteomes" id="UP001172159"/>
    </source>
</evidence>
<evidence type="ECO:0000313" key="2">
    <source>
        <dbReference type="EMBL" id="KAK0732507.1"/>
    </source>
</evidence>
<proteinExistence type="predicted"/>
<feature type="chain" id="PRO_5041260202" evidence="1">
    <location>
        <begin position="20"/>
        <end position="464"/>
    </location>
</feature>
<reference evidence="2" key="1">
    <citation type="submission" date="2023-06" db="EMBL/GenBank/DDBJ databases">
        <title>Genome-scale phylogeny and comparative genomics of the fungal order Sordariales.</title>
        <authorList>
            <consortium name="Lawrence Berkeley National Laboratory"/>
            <person name="Hensen N."/>
            <person name="Bonometti L."/>
            <person name="Westerberg I."/>
            <person name="Brannstrom I.O."/>
            <person name="Guillou S."/>
            <person name="Cros-Aarteil S."/>
            <person name="Calhoun S."/>
            <person name="Haridas S."/>
            <person name="Kuo A."/>
            <person name="Mondo S."/>
            <person name="Pangilinan J."/>
            <person name="Riley R."/>
            <person name="Labutti K."/>
            <person name="Andreopoulos B."/>
            <person name="Lipzen A."/>
            <person name="Chen C."/>
            <person name="Yanf M."/>
            <person name="Daum C."/>
            <person name="Ng V."/>
            <person name="Clum A."/>
            <person name="Steindorff A."/>
            <person name="Ohm R."/>
            <person name="Martin F."/>
            <person name="Silar P."/>
            <person name="Natvig D."/>
            <person name="Lalanne C."/>
            <person name="Gautier V."/>
            <person name="Ament-Velasquez S.L."/>
            <person name="Kruys A."/>
            <person name="Hutchinson M.I."/>
            <person name="Powell A.J."/>
            <person name="Barry K."/>
            <person name="Miller A.N."/>
            <person name="Grigoriev I.V."/>
            <person name="Debuchy R."/>
            <person name="Gladieux P."/>
            <person name="Thoren M.H."/>
            <person name="Johannesson H."/>
        </authorList>
    </citation>
    <scope>NUCLEOTIDE SEQUENCE</scope>
    <source>
        <strain evidence="2">CBS 540.89</strain>
    </source>
</reference>
<keyword evidence="3" id="KW-1185">Reference proteome</keyword>
<organism evidence="2 3">
    <name type="scientific">Apiosordaria backusii</name>
    <dbReference type="NCBI Taxonomy" id="314023"/>
    <lineage>
        <taxon>Eukaryota</taxon>
        <taxon>Fungi</taxon>
        <taxon>Dikarya</taxon>
        <taxon>Ascomycota</taxon>
        <taxon>Pezizomycotina</taxon>
        <taxon>Sordariomycetes</taxon>
        <taxon>Sordariomycetidae</taxon>
        <taxon>Sordariales</taxon>
        <taxon>Lasiosphaeriaceae</taxon>
        <taxon>Apiosordaria</taxon>
    </lineage>
</organism>
<evidence type="ECO:0000256" key="1">
    <source>
        <dbReference type="SAM" id="SignalP"/>
    </source>
</evidence>
<dbReference type="EMBL" id="JAUKTV010000008">
    <property type="protein sequence ID" value="KAK0732507.1"/>
    <property type="molecule type" value="Genomic_DNA"/>
</dbReference>
<keyword evidence="1" id="KW-0732">Signal</keyword>
<dbReference type="AlphaFoldDB" id="A0AA40BDZ8"/>
<dbReference type="Proteomes" id="UP001172159">
    <property type="component" value="Unassembled WGS sequence"/>
</dbReference>
<name>A0AA40BDZ8_9PEZI</name>
<gene>
    <name evidence="2" type="ORF">B0T21DRAFT_452089</name>
</gene>
<sequence>MVVPRSLFVLLFGAPLALAAIAPRQDAAPTSTDDPECAVEKFQAIAMSIAPEITPPPKLEEYLTTAEEIVNAVKTLAPSDLGLGGTDEVEVWCSLEYLGPLAKIRPTDPAMLKVMTSWEAQRSSARDKWSSSVHSLATRCGTINGHAGGYLMSMVASNYDECTSARSVWKELTTINQGAAAAVATKTAEDAAVQGQTKTGDITTNTSTSTAGAWRGRETAGAMVVVAGVIDTISPAQQSSSEDALYSLCTSQLNAYQRLRPSPARDVQSFFANAPELQDPRNNYWDPAEIDLQCRYIWEGRNSMGATAAPSLASQFSAFTSSWNSWVGSVKEEALEWATRCNEFAGTPSGEEGEVDGGDKENKRWGAHFYALIITDEAGCRTAVSDWLGVAEGRTRTTVGMATVTGVTTMSTTRTTTMTSTSSGEVEEVVSTMTSTGGIAQMTGLGGVAMGVVAVGGAVVGGLL</sequence>
<comment type="caution">
    <text evidence="2">The sequence shown here is derived from an EMBL/GenBank/DDBJ whole genome shotgun (WGS) entry which is preliminary data.</text>
</comment>